<dbReference type="RefSeq" id="WP_132215532.1">
    <property type="nucleotide sequence ID" value="NZ_SLWN01000021.1"/>
</dbReference>
<comment type="caution">
    <text evidence="1">The sequence shown here is derived from an EMBL/GenBank/DDBJ whole genome shotgun (WGS) entry which is preliminary data.</text>
</comment>
<dbReference type="OrthoDB" id="5508807at2"/>
<keyword evidence="2" id="KW-1185">Reference proteome</keyword>
<dbReference type="Proteomes" id="UP000294508">
    <property type="component" value="Unassembled WGS sequence"/>
</dbReference>
<dbReference type="EMBL" id="SLWN01000021">
    <property type="protein sequence ID" value="TCO15655.1"/>
    <property type="molecule type" value="Genomic_DNA"/>
</dbReference>
<dbReference type="AlphaFoldDB" id="A0A4R2GXB9"/>
<dbReference type="InterPro" id="IPR013493">
    <property type="entry name" value="CHP02677"/>
</dbReference>
<organism evidence="1 2">
    <name type="scientific">Kribbella steppae</name>
    <dbReference type="NCBI Taxonomy" id="2512223"/>
    <lineage>
        <taxon>Bacteria</taxon>
        <taxon>Bacillati</taxon>
        <taxon>Actinomycetota</taxon>
        <taxon>Actinomycetes</taxon>
        <taxon>Propionibacteriales</taxon>
        <taxon>Kribbellaceae</taxon>
        <taxon>Kribbella</taxon>
    </lineage>
</organism>
<reference evidence="1 2" key="1">
    <citation type="journal article" date="2015" name="Stand. Genomic Sci.">
        <title>Genomic Encyclopedia of Bacterial and Archaeal Type Strains, Phase III: the genomes of soil and plant-associated and newly described type strains.</title>
        <authorList>
            <person name="Whitman W.B."/>
            <person name="Woyke T."/>
            <person name="Klenk H.P."/>
            <person name="Zhou Y."/>
            <person name="Lilburn T.G."/>
            <person name="Beck B.J."/>
            <person name="De Vos P."/>
            <person name="Vandamme P."/>
            <person name="Eisen J.A."/>
            <person name="Garrity G."/>
            <person name="Hugenholtz P."/>
            <person name="Kyrpides N.C."/>
        </authorList>
    </citation>
    <scope>NUCLEOTIDE SEQUENCE [LARGE SCALE GENOMIC DNA]</scope>
    <source>
        <strain evidence="1 2">VKM Ac-2572</strain>
    </source>
</reference>
<dbReference type="Pfam" id="PF09660">
    <property type="entry name" value="DUF2397"/>
    <property type="match status" value="1"/>
</dbReference>
<sequence length="515" mass="57024">MAEGGDEFGSVDGAVDSWALAGLPGRATVPAYLVSAYAAQYRVIVDILLAEQDNSLTGLSYDEIEAAVSSYLARVLTPEAADGLTTDWSLEERLKRLEQWEVVTRWQEAARTGEDFLRRRDRYQLTPAAARLHSFWTDPELLDDASDGDLTLAPRAIHDRLVGFADAIREQRYVDAAGEFQQVTTLHHAMANSARRWQRGLAHALSGGPDEAKQDLLWRTLQAYVAMWGEQVDVNSPRIAALIEDLTPRLEVPIWRACVRASLADDAPDELVAEHGERWAHTWDALGSWFVGPYAQARRLRRQLRDLVAPWARNMYILMDSAGVITRRPELLKLAAAIEQAESDDDAWRIWDTAAGMFSTRHLLLPAEYADDSSLSWSDAPPAPVTARFRHQGPRAAVGRRAKTPDYSLGKTAARRGRLEALAARREAEASLRRRSGTAMATWDALSRPELDLLLEFLGAVRRAGTGQDGIRAAVTADGRWRVTLTAPRAGDTAVLQTPDGTLVLSNWTFEVAAQ</sequence>
<protein>
    <submittedName>
        <fullName evidence="1">Uncharacterized protein (TIGR02677 family)</fullName>
    </submittedName>
</protein>
<name>A0A4R2GXB9_9ACTN</name>
<proteinExistence type="predicted"/>
<evidence type="ECO:0000313" key="2">
    <source>
        <dbReference type="Proteomes" id="UP000294508"/>
    </source>
</evidence>
<evidence type="ECO:0000313" key="1">
    <source>
        <dbReference type="EMBL" id="TCO15655.1"/>
    </source>
</evidence>
<accession>A0A4R2GXB9</accession>
<gene>
    <name evidence="1" type="ORF">EV652_12128</name>
</gene>